<comment type="caution">
    <text evidence="2">The sequence shown here is derived from an EMBL/GenBank/DDBJ whole genome shotgun (WGS) entry which is preliminary data.</text>
</comment>
<dbReference type="EMBL" id="BQNB010016519">
    <property type="protein sequence ID" value="GJT52690.1"/>
    <property type="molecule type" value="Genomic_DNA"/>
</dbReference>
<proteinExistence type="predicted"/>
<feature type="coiled-coil region" evidence="1">
    <location>
        <begin position="106"/>
        <end position="133"/>
    </location>
</feature>
<organism evidence="2 3">
    <name type="scientific">Tanacetum coccineum</name>
    <dbReference type="NCBI Taxonomy" id="301880"/>
    <lineage>
        <taxon>Eukaryota</taxon>
        <taxon>Viridiplantae</taxon>
        <taxon>Streptophyta</taxon>
        <taxon>Embryophyta</taxon>
        <taxon>Tracheophyta</taxon>
        <taxon>Spermatophyta</taxon>
        <taxon>Magnoliopsida</taxon>
        <taxon>eudicotyledons</taxon>
        <taxon>Gunneridae</taxon>
        <taxon>Pentapetalae</taxon>
        <taxon>asterids</taxon>
        <taxon>campanulids</taxon>
        <taxon>Asterales</taxon>
        <taxon>Asteraceae</taxon>
        <taxon>Asteroideae</taxon>
        <taxon>Anthemideae</taxon>
        <taxon>Anthemidinae</taxon>
        <taxon>Tanacetum</taxon>
    </lineage>
</organism>
<reference evidence="2" key="1">
    <citation type="journal article" date="2022" name="Int. J. Mol. Sci.">
        <title>Draft Genome of Tanacetum Coccineum: Genomic Comparison of Closely Related Tanacetum-Family Plants.</title>
        <authorList>
            <person name="Yamashiro T."/>
            <person name="Shiraishi A."/>
            <person name="Nakayama K."/>
            <person name="Satake H."/>
        </authorList>
    </citation>
    <scope>NUCLEOTIDE SEQUENCE</scope>
</reference>
<evidence type="ECO:0000313" key="2">
    <source>
        <dbReference type="EMBL" id="GJT52690.1"/>
    </source>
</evidence>
<dbReference type="Proteomes" id="UP001151760">
    <property type="component" value="Unassembled WGS sequence"/>
</dbReference>
<evidence type="ECO:0000313" key="3">
    <source>
        <dbReference type="Proteomes" id="UP001151760"/>
    </source>
</evidence>
<protein>
    <submittedName>
        <fullName evidence="2">Uncharacterized protein</fullName>
    </submittedName>
</protein>
<name>A0ABQ5EP41_9ASTR</name>
<gene>
    <name evidence="2" type="ORF">Tco_0978847</name>
</gene>
<accession>A0ABQ5EP41</accession>
<reference evidence="2" key="2">
    <citation type="submission" date="2022-01" db="EMBL/GenBank/DDBJ databases">
        <authorList>
            <person name="Yamashiro T."/>
            <person name="Shiraishi A."/>
            <person name="Satake H."/>
            <person name="Nakayama K."/>
        </authorList>
    </citation>
    <scope>NUCLEOTIDE SEQUENCE</scope>
</reference>
<keyword evidence="1" id="KW-0175">Coiled coil</keyword>
<evidence type="ECO:0000256" key="1">
    <source>
        <dbReference type="SAM" id="Coils"/>
    </source>
</evidence>
<keyword evidence="3" id="KW-1185">Reference proteome</keyword>
<sequence>MAASTEALIADYAAAPTPPLPPPSLLTPLSSPLLHIPSLPLPLPSPPLLLPSTAYRDDIPEADMPLRKRARFTAPTRTFAVGESSTTAAARQSGHTLACRVDYEFIDTSEDMSQTLEARITTLEAQVRIMQTQHDKMEWQRQEACDMMTRAYGRIHALEARDPTRPDDLEDTDSSC</sequence>